<dbReference type="KEGG" id="pseg:D3H65_30590"/>
<keyword evidence="1" id="KW-1133">Transmembrane helix</keyword>
<evidence type="ECO:0000313" key="2">
    <source>
        <dbReference type="EMBL" id="AXY78076.1"/>
    </source>
</evidence>
<dbReference type="AlphaFoldDB" id="A0A3B7MYD1"/>
<gene>
    <name evidence="2" type="ORF">D3H65_30590</name>
</gene>
<dbReference type="EMBL" id="CP032157">
    <property type="protein sequence ID" value="AXY78076.1"/>
    <property type="molecule type" value="Genomic_DNA"/>
</dbReference>
<keyword evidence="1" id="KW-0812">Transmembrane</keyword>
<proteinExistence type="predicted"/>
<evidence type="ECO:0000313" key="3">
    <source>
        <dbReference type="Proteomes" id="UP000263900"/>
    </source>
</evidence>
<keyword evidence="3" id="KW-1185">Reference proteome</keyword>
<evidence type="ECO:0008006" key="4">
    <source>
        <dbReference type="Google" id="ProtNLM"/>
    </source>
</evidence>
<dbReference type="Proteomes" id="UP000263900">
    <property type="component" value="Chromosome"/>
</dbReference>
<organism evidence="2 3">
    <name type="scientific">Paraflavitalea soli</name>
    <dbReference type="NCBI Taxonomy" id="2315862"/>
    <lineage>
        <taxon>Bacteria</taxon>
        <taxon>Pseudomonadati</taxon>
        <taxon>Bacteroidota</taxon>
        <taxon>Chitinophagia</taxon>
        <taxon>Chitinophagales</taxon>
        <taxon>Chitinophagaceae</taxon>
        <taxon>Paraflavitalea</taxon>
    </lineage>
</organism>
<accession>A0A3B7MYD1</accession>
<sequence>MAVAYIFLAVLFIYTAVHSIRFLKTYYTLQKKGERAIGTITNNTLSGKFFIRNALVPTIIFYTGGNRKIVGRPRHSLQIELSFYRHGSEHLIYYKPDDPALFVVSNSGEVLATIAMLCVAIGYLGWFGITQLVPML</sequence>
<name>A0A3B7MYD1_9BACT</name>
<feature type="transmembrane region" description="Helical" evidence="1">
    <location>
        <begin position="110"/>
        <end position="129"/>
    </location>
</feature>
<keyword evidence="1" id="KW-0472">Membrane</keyword>
<reference evidence="2 3" key="1">
    <citation type="submission" date="2018-09" db="EMBL/GenBank/DDBJ databases">
        <title>Genome sequencing of strain 6GH32-13.</title>
        <authorList>
            <person name="Weon H.-Y."/>
            <person name="Heo J."/>
            <person name="Kwon S.-W."/>
        </authorList>
    </citation>
    <scope>NUCLEOTIDE SEQUENCE [LARGE SCALE GENOMIC DNA]</scope>
    <source>
        <strain evidence="2 3">5GH32-13</strain>
    </source>
</reference>
<dbReference type="OrthoDB" id="1162111at2"/>
<protein>
    <recommendedName>
        <fullName evidence="4">DUF3592 domain-containing protein</fullName>
    </recommendedName>
</protein>
<dbReference type="RefSeq" id="WP_119053949.1">
    <property type="nucleotide sequence ID" value="NZ_CP032157.1"/>
</dbReference>
<evidence type="ECO:0000256" key="1">
    <source>
        <dbReference type="SAM" id="Phobius"/>
    </source>
</evidence>